<dbReference type="PANTHER" id="PTHR13504:SF38">
    <property type="entry name" value="FIDO DOMAIN-CONTAINING PROTEIN"/>
    <property type="match status" value="1"/>
</dbReference>
<dbReference type="InterPro" id="IPR036597">
    <property type="entry name" value="Fido-like_dom_sf"/>
</dbReference>
<accession>A0ABR9RSF2</accession>
<reference evidence="2 3" key="1">
    <citation type="submission" date="2020-10" db="EMBL/GenBank/DDBJ databases">
        <title>Nocardioides sp. isolated from sludge.</title>
        <authorList>
            <person name="Zhang X."/>
        </authorList>
    </citation>
    <scope>NUCLEOTIDE SEQUENCE [LARGE SCALE GENOMIC DNA]</scope>
    <source>
        <strain evidence="2 3">Y6</strain>
    </source>
</reference>
<dbReference type="Proteomes" id="UP000756387">
    <property type="component" value="Unassembled WGS sequence"/>
</dbReference>
<keyword evidence="3" id="KW-1185">Reference proteome</keyword>
<proteinExistence type="predicted"/>
<sequence>MDELARASVGAKAADSAMSTFAAAQALTALTNSTNGGQPLTQAAILEAHGQLLGTDPTERDHAGEYRTVQNWIGGSDLTPYGSQHVPPPPAHVAGLMEDLLVFANRDDLSGTAQAAIAHAQFEAIHPFADGNGRVGRGLIGAVLRRRGLTRSVTVPAAAAMLADVDTYFDHLRGYREGDADSMVAYLAHAFIGAAEAAEEAANHLAELPAQWRDRVQSRRGSAAQKLLDGLLSVPILDAERAKHLTGASPARTYEALDRLTDARVLAEISHGSRNRIWVASDVMTEVRELEDRIGVRTKPSNRWL</sequence>
<dbReference type="Gene3D" id="1.10.3290.10">
    <property type="entry name" value="Fido-like domain"/>
    <property type="match status" value="1"/>
</dbReference>
<feature type="domain" description="Fido" evidence="1">
    <location>
        <begin position="40"/>
        <end position="189"/>
    </location>
</feature>
<protein>
    <submittedName>
        <fullName evidence="2">Fic family protein</fullName>
    </submittedName>
</protein>
<organism evidence="2 3">
    <name type="scientific">Nocardioides malaquae</name>
    <dbReference type="NCBI Taxonomy" id="2773426"/>
    <lineage>
        <taxon>Bacteria</taxon>
        <taxon>Bacillati</taxon>
        <taxon>Actinomycetota</taxon>
        <taxon>Actinomycetes</taxon>
        <taxon>Propionibacteriales</taxon>
        <taxon>Nocardioidaceae</taxon>
        <taxon>Nocardioides</taxon>
    </lineage>
</organism>
<comment type="caution">
    <text evidence="2">The sequence shown here is derived from an EMBL/GenBank/DDBJ whole genome shotgun (WGS) entry which is preliminary data.</text>
</comment>
<evidence type="ECO:0000313" key="3">
    <source>
        <dbReference type="Proteomes" id="UP000756387"/>
    </source>
</evidence>
<evidence type="ECO:0000259" key="1">
    <source>
        <dbReference type="PROSITE" id="PS51459"/>
    </source>
</evidence>
<dbReference type="SUPFAM" id="SSF140931">
    <property type="entry name" value="Fic-like"/>
    <property type="match status" value="1"/>
</dbReference>
<dbReference type="PROSITE" id="PS51459">
    <property type="entry name" value="FIDO"/>
    <property type="match status" value="1"/>
</dbReference>
<dbReference type="Pfam" id="PF02661">
    <property type="entry name" value="Fic"/>
    <property type="match status" value="1"/>
</dbReference>
<name>A0ABR9RSF2_9ACTN</name>
<gene>
    <name evidence="2" type="ORF">IEQ44_07565</name>
</gene>
<dbReference type="InterPro" id="IPR040198">
    <property type="entry name" value="Fido_containing"/>
</dbReference>
<dbReference type="InterPro" id="IPR003812">
    <property type="entry name" value="Fido"/>
</dbReference>
<evidence type="ECO:0000313" key="2">
    <source>
        <dbReference type="EMBL" id="MBE7324507.1"/>
    </source>
</evidence>
<dbReference type="PANTHER" id="PTHR13504">
    <property type="entry name" value="FIDO DOMAIN-CONTAINING PROTEIN DDB_G0283145"/>
    <property type="match status" value="1"/>
</dbReference>
<dbReference type="EMBL" id="JADCSA010000006">
    <property type="protein sequence ID" value="MBE7324507.1"/>
    <property type="molecule type" value="Genomic_DNA"/>
</dbReference>
<dbReference type="RefSeq" id="WP_193637849.1">
    <property type="nucleotide sequence ID" value="NZ_JADCSA010000006.1"/>
</dbReference>